<accession>A0ABW1UEV1</accession>
<comment type="caution">
    <text evidence="1">The sequence shown here is derived from an EMBL/GenBank/DDBJ whole genome shotgun (WGS) entry which is preliminary data.</text>
</comment>
<dbReference type="EMBL" id="JBHSSB010000015">
    <property type="protein sequence ID" value="MFC6294651.1"/>
    <property type="molecule type" value="Genomic_DNA"/>
</dbReference>
<evidence type="ECO:0000313" key="2">
    <source>
        <dbReference type="Proteomes" id="UP001596227"/>
    </source>
</evidence>
<reference evidence="2" key="1">
    <citation type="journal article" date="2019" name="Int. J. Syst. Evol. Microbiol.">
        <title>The Global Catalogue of Microorganisms (GCM) 10K type strain sequencing project: providing services to taxonomists for standard genome sequencing and annotation.</title>
        <authorList>
            <consortium name="The Broad Institute Genomics Platform"/>
            <consortium name="The Broad Institute Genome Sequencing Center for Infectious Disease"/>
            <person name="Wu L."/>
            <person name="Ma J."/>
        </authorList>
    </citation>
    <scope>NUCLEOTIDE SEQUENCE [LARGE SCALE GENOMIC DNA]</scope>
    <source>
        <strain evidence="2">CCM 8934</strain>
    </source>
</reference>
<proteinExistence type="predicted"/>
<sequence>MAETIVALAILVAGISLALGTETLMSRHERSQVQQVKQARVMYEQARLAQFKLKPLVTDA</sequence>
<name>A0ABW1UEV1_9LACO</name>
<protein>
    <recommendedName>
        <fullName evidence="3">Late competence protein ComGE</fullName>
    </recommendedName>
</protein>
<evidence type="ECO:0000313" key="1">
    <source>
        <dbReference type="EMBL" id="MFC6294651.1"/>
    </source>
</evidence>
<evidence type="ECO:0008006" key="3">
    <source>
        <dbReference type="Google" id="ProtNLM"/>
    </source>
</evidence>
<gene>
    <name evidence="1" type="ORF">ACFQH1_05505</name>
</gene>
<dbReference type="Proteomes" id="UP001596227">
    <property type="component" value="Unassembled WGS sequence"/>
</dbReference>
<organism evidence="1 2">
    <name type="scientific">Lactiplantibacillus daoliensis</name>
    <dbReference type="NCBI Taxonomy" id="2559916"/>
    <lineage>
        <taxon>Bacteria</taxon>
        <taxon>Bacillati</taxon>
        <taxon>Bacillota</taxon>
        <taxon>Bacilli</taxon>
        <taxon>Lactobacillales</taxon>
        <taxon>Lactobacillaceae</taxon>
        <taxon>Lactiplantibacillus</taxon>
    </lineage>
</organism>
<keyword evidence="2" id="KW-1185">Reference proteome</keyword>